<dbReference type="KEGG" id="sla:SERLADRAFT_379946"/>
<dbReference type="HOGENOM" id="CLU_3015619_0_0_1"/>
<evidence type="ECO:0000313" key="2">
    <source>
        <dbReference type="EMBL" id="EGO28309.1"/>
    </source>
</evidence>
<evidence type="ECO:0000313" key="3">
    <source>
        <dbReference type="Proteomes" id="UP000008064"/>
    </source>
</evidence>
<name>F8NJZ7_SERL9</name>
<gene>
    <name evidence="2" type="ORF">SERLADRAFT_379946</name>
</gene>
<proteinExistence type="predicted"/>
<dbReference type="Proteomes" id="UP000008064">
    <property type="component" value="Unassembled WGS sequence"/>
</dbReference>
<feature type="region of interest" description="Disordered" evidence="1">
    <location>
        <begin position="22"/>
        <end position="56"/>
    </location>
</feature>
<accession>F8NJZ7</accession>
<dbReference type="GeneID" id="18810861"/>
<sequence>MLHPINPASNRDIQLTYLSTVSPQETDRQSGEVNLFGRSTSGNPPAYSALNISEPT</sequence>
<protein>
    <submittedName>
        <fullName evidence="2">Uncharacterized protein</fullName>
    </submittedName>
</protein>
<reference evidence="3" key="1">
    <citation type="journal article" date="2011" name="Science">
        <title>The plant cell wall-decomposing machinery underlies the functional diversity of forest fungi.</title>
        <authorList>
            <person name="Eastwood D.C."/>
            <person name="Floudas D."/>
            <person name="Binder M."/>
            <person name="Majcherczyk A."/>
            <person name="Schneider P."/>
            <person name="Aerts A."/>
            <person name="Asiegbu F.O."/>
            <person name="Baker S.E."/>
            <person name="Barry K."/>
            <person name="Bendiksby M."/>
            <person name="Blumentritt M."/>
            <person name="Coutinho P.M."/>
            <person name="Cullen D."/>
            <person name="de Vries R.P."/>
            <person name="Gathman A."/>
            <person name="Goodell B."/>
            <person name="Henrissat B."/>
            <person name="Ihrmark K."/>
            <person name="Kauserud H."/>
            <person name="Kohler A."/>
            <person name="LaButti K."/>
            <person name="Lapidus A."/>
            <person name="Lavin J.L."/>
            <person name="Lee Y.-H."/>
            <person name="Lindquist E."/>
            <person name="Lilly W."/>
            <person name="Lucas S."/>
            <person name="Morin E."/>
            <person name="Murat C."/>
            <person name="Oguiza J.A."/>
            <person name="Park J."/>
            <person name="Pisabarro A.G."/>
            <person name="Riley R."/>
            <person name="Rosling A."/>
            <person name="Salamov A."/>
            <person name="Schmidt O."/>
            <person name="Schmutz J."/>
            <person name="Skrede I."/>
            <person name="Stenlid J."/>
            <person name="Wiebenga A."/>
            <person name="Xie X."/>
            <person name="Kuees U."/>
            <person name="Hibbett D.S."/>
            <person name="Hoffmeister D."/>
            <person name="Hoegberg N."/>
            <person name="Martin F."/>
            <person name="Grigoriev I.V."/>
            <person name="Watkinson S.C."/>
        </authorList>
    </citation>
    <scope>NUCLEOTIDE SEQUENCE [LARGE SCALE GENOMIC DNA]</scope>
    <source>
        <strain evidence="3">S7.9</strain>
    </source>
</reference>
<dbReference type="EMBL" id="GL945430">
    <property type="protein sequence ID" value="EGO28309.1"/>
    <property type="molecule type" value="Genomic_DNA"/>
</dbReference>
<dbReference type="RefSeq" id="XP_007314508.1">
    <property type="nucleotide sequence ID" value="XM_007314446.1"/>
</dbReference>
<organism evidence="3">
    <name type="scientific">Serpula lacrymans var. lacrymans (strain S7.9)</name>
    <name type="common">Dry rot fungus</name>
    <dbReference type="NCBI Taxonomy" id="578457"/>
    <lineage>
        <taxon>Eukaryota</taxon>
        <taxon>Fungi</taxon>
        <taxon>Dikarya</taxon>
        <taxon>Basidiomycota</taxon>
        <taxon>Agaricomycotina</taxon>
        <taxon>Agaricomycetes</taxon>
        <taxon>Agaricomycetidae</taxon>
        <taxon>Boletales</taxon>
        <taxon>Coniophorineae</taxon>
        <taxon>Serpulaceae</taxon>
        <taxon>Serpula</taxon>
    </lineage>
</organism>
<evidence type="ECO:0000256" key="1">
    <source>
        <dbReference type="SAM" id="MobiDB-lite"/>
    </source>
</evidence>
<dbReference type="AlphaFoldDB" id="F8NJZ7"/>